<dbReference type="FunFam" id="3.40.50.970:FF:000129">
    <property type="entry name" value="Transketolase"/>
    <property type="match status" value="1"/>
</dbReference>
<dbReference type="Pfam" id="PF02779">
    <property type="entry name" value="Transket_pyr"/>
    <property type="match status" value="1"/>
</dbReference>
<proteinExistence type="inferred from homology"/>
<dbReference type="AlphaFoldDB" id="A0A3B0CDP0"/>
<evidence type="ECO:0000256" key="2">
    <source>
        <dbReference type="ARBA" id="ARBA00007131"/>
    </source>
</evidence>
<name>A0A3B0CDP0_9FLAO</name>
<reference evidence="5 6" key="1">
    <citation type="submission" date="2018-10" db="EMBL/GenBank/DDBJ databases">
        <title>Ulvibacterium marinum gen. nov., sp. nov., a novel marine bacterium of the family Flavobacteriaceae, isolated from a culture of the green alga Ulva prolifera.</title>
        <authorList>
            <person name="Zhang Z."/>
        </authorList>
    </citation>
    <scope>NUCLEOTIDE SEQUENCE [LARGE SCALE GENOMIC DNA]</scope>
    <source>
        <strain evidence="5 6">CCMM003</strain>
    </source>
</reference>
<dbReference type="PANTHER" id="PTHR43825">
    <property type="entry name" value="PYRUVATE DEHYDROGENASE E1 COMPONENT"/>
    <property type="match status" value="1"/>
</dbReference>
<evidence type="ECO:0000313" key="6">
    <source>
        <dbReference type="Proteomes" id="UP000276603"/>
    </source>
</evidence>
<dbReference type="InterPro" id="IPR029061">
    <property type="entry name" value="THDP-binding"/>
</dbReference>
<dbReference type="Pfam" id="PF02780">
    <property type="entry name" value="Transketolase_C"/>
    <property type="match status" value="1"/>
</dbReference>
<accession>A0A3B0CDP0</accession>
<dbReference type="OrthoDB" id="8732661at2"/>
<dbReference type="EMBL" id="RBCJ01000001">
    <property type="protein sequence ID" value="RKN82828.1"/>
    <property type="molecule type" value="Genomic_DNA"/>
</dbReference>
<evidence type="ECO:0000259" key="4">
    <source>
        <dbReference type="SMART" id="SM00861"/>
    </source>
</evidence>
<dbReference type="InterPro" id="IPR009014">
    <property type="entry name" value="Transketo_C/PFOR_II"/>
</dbReference>
<comment type="similarity">
    <text evidence="2">Belongs to the transketolase family.</text>
</comment>
<dbReference type="CDD" id="cd07033">
    <property type="entry name" value="TPP_PYR_DXS_TK_like"/>
    <property type="match status" value="1"/>
</dbReference>
<evidence type="ECO:0000256" key="1">
    <source>
        <dbReference type="ARBA" id="ARBA00001964"/>
    </source>
</evidence>
<evidence type="ECO:0000313" key="5">
    <source>
        <dbReference type="EMBL" id="RKN82828.1"/>
    </source>
</evidence>
<dbReference type="Gene3D" id="3.40.50.920">
    <property type="match status" value="1"/>
</dbReference>
<organism evidence="5 6">
    <name type="scientific">Ulvibacterium marinum</name>
    <dbReference type="NCBI Taxonomy" id="2419782"/>
    <lineage>
        <taxon>Bacteria</taxon>
        <taxon>Pseudomonadati</taxon>
        <taxon>Bacteroidota</taxon>
        <taxon>Flavobacteriia</taxon>
        <taxon>Flavobacteriales</taxon>
        <taxon>Flavobacteriaceae</taxon>
        <taxon>Ulvibacterium</taxon>
    </lineage>
</organism>
<keyword evidence="6" id="KW-1185">Reference proteome</keyword>
<dbReference type="InterPro" id="IPR051157">
    <property type="entry name" value="PDH/Transketolase"/>
</dbReference>
<keyword evidence="3" id="KW-0786">Thiamine pyrophosphate</keyword>
<protein>
    <submittedName>
        <fullName evidence="5">Transketolase family protein</fullName>
    </submittedName>
</protein>
<dbReference type="Proteomes" id="UP000276603">
    <property type="component" value="Unassembled WGS sequence"/>
</dbReference>
<dbReference type="PANTHER" id="PTHR43825:SF1">
    <property type="entry name" value="TRANSKETOLASE-LIKE PYRIMIDINE-BINDING DOMAIN-CONTAINING PROTEIN"/>
    <property type="match status" value="1"/>
</dbReference>
<comment type="caution">
    <text evidence="5">The sequence shown here is derived from an EMBL/GenBank/DDBJ whole genome shotgun (WGS) entry which is preliminary data.</text>
</comment>
<evidence type="ECO:0000256" key="3">
    <source>
        <dbReference type="ARBA" id="ARBA00023052"/>
    </source>
</evidence>
<dbReference type="SMART" id="SM00861">
    <property type="entry name" value="Transket_pyr"/>
    <property type="match status" value="1"/>
</dbReference>
<gene>
    <name evidence="5" type="ORF">D7Z94_03025</name>
</gene>
<comment type="cofactor">
    <cofactor evidence="1">
        <name>thiamine diphosphate</name>
        <dbReference type="ChEBI" id="CHEBI:58937"/>
    </cofactor>
</comment>
<dbReference type="Gene3D" id="3.40.50.970">
    <property type="match status" value="1"/>
</dbReference>
<dbReference type="InterPro" id="IPR005475">
    <property type="entry name" value="Transketolase-like_Pyr-bd"/>
</dbReference>
<feature type="domain" description="Transketolase-like pyrimidine-binding" evidence="4">
    <location>
        <begin position="4"/>
        <end position="169"/>
    </location>
</feature>
<dbReference type="SUPFAM" id="SSF52922">
    <property type="entry name" value="TK C-terminal domain-like"/>
    <property type="match status" value="1"/>
</dbReference>
<dbReference type="RefSeq" id="WP_120710019.1">
    <property type="nucleotide sequence ID" value="NZ_RBCJ01000001.1"/>
</dbReference>
<dbReference type="InterPro" id="IPR033248">
    <property type="entry name" value="Transketolase_C"/>
</dbReference>
<dbReference type="SUPFAM" id="SSF52518">
    <property type="entry name" value="Thiamin diphosphate-binding fold (THDP-binding)"/>
    <property type="match status" value="1"/>
</dbReference>
<sequence length="309" mass="33393">MEYKQTRQGYADALIELGKKNEKVLVLDADVAKATLTEQFEAVFPDRFFNCGVQEQNMLSAAAGLALEGFIPFASTFGVFATCRAGDQMRSSIAYPKLNVKIGVTHCGITTGGDGASHQSNEDIGMARTLPNMTVIVPGDYEESRLATHAAATMHGPVYLRFGRDKYPVVPEIHGDFEIGKAKLLREGSDITIVTTGIMVSEGLKAADLLEKKGYSTRVLHMHTIKPLDESAIIRAAQETKGIVTAEEHSILAGLGEAVAGIVSENHPCPVHRVGVMDTFGESGQSQELMDLYGLRAKDIVEKAIKILE</sequence>